<dbReference type="PRINTS" id="PR01415">
    <property type="entry name" value="ANKYRIN"/>
</dbReference>
<name>A0ABR1JCY4_9AGAR</name>
<evidence type="ECO:0000313" key="5">
    <source>
        <dbReference type="Proteomes" id="UP001498398"/>
    </source>
</evidence>
<keyword evidence="2 3" id="KW-0040">ANK repeat</keyword>
<dbReference type="Proteomes" id="UP001498398">
    <property type="component" value="Unassembled WGS sequence"/>
</dbReference>
<dbReference type="PANTHER" id="PTHR24188:SF29">
    <property type="entry name" value="GH09064P"/>
    <property type="match status" value="1"/>
</dbReference>
<dbReference type="PROSITE" id="PS50088">
    <property type="entry name" value="ANK_REPEAT"/>
    <property type="match status" value="6"/>
</dbReference>
<sequence length="397" mass="43616">MVPEQFRLLTVQLFAADIEEELLDILFQVAGEVPIHIVRFFVEEGKTATFKAVLQSNLNIATSILEKKQDANWRDRFFHAAACEKYLNVAVKGGHLDVVKFLVENEADHTKSFTYEGRALLHIAAENNDLDLIKILLNKGINIDEMDSYDKTALYYAVRGGGLETVRLLLKNGAKASFRYGMDTAVHAAARGGHLDIIKLLAQSGADCNSKQVVWNSTPLHNAAENGHVHVIKFFLEMGIDVNSQDGVNRTAVHYAASGKLDAVKFLVEEKAVAVDTTDVWGRTAPSKAAENGHLDVLKWFFDTGLVINTRMSLYLATANNHVDIVKFLIENGADVNAMAFGETPLHAAAYRGNSPIVKFLIHNGANVNAKTNIGTTVLNMASAQKIIQFLKDNGAR</sequence>
<evidence type="ECO:0000256" key="3">
    <source>
        <dbReference type="PROSITE-ProRule" id="PRU00023"/>
    </source>
</evidence>
<evidence type="ECO:0008006" key="6">
    <source>
        <dbReference type="Google" id="ProtNLM"/>
    </source>
</evidence>
<dbReference type="PANTHER" id="PTHR24188">
    <property type="entry name" value="ANKYRIN REPEAT PROTEIN"/>
    <property type="match status" value="1"/>
</dbReference>
<keyword evidence="5" id="KW-1185">Reference proteome</keyword>
<dbReference type="EMBL" id="JBANRG010000027">
    <property type="protein sequence ID" value="KAK7453272.1"/>
    <property type="molecule type" value="Genomic_DNA"/>
</dbReference>
<feature type="repeat" description="ANK" evidence="3">
    <location>
        <begin position="149"/>
        <end position="181"/>
    </location>
</feature>
<keyword evidence="1" id="KW-0677">Repeat</keyword>
<reference evidence="4 5" key="1">
    <citation type="submission" date="2024-01" db="EMBL/GenBank/DDBJ databases">
        <title>A draft genome for the cacao thread blight pathogen Marasmiellus scandens.</title>
        <authorList>
            <person name="Baruah I.K."/>
            <person name="Leung J."/>
            <person name="Bukari Y."/>
            <person name="Amoako-Attah I."/>
            <person name="Meinhardt L.W."/>
            <person name="Bailey B.A."/>
            <person name="Cohen S.P."/>
        </authorList>
    </citation>
    <scope>NUCLEOTIDE SEQUENCE [LARGE SCALE GENOMIC DNA]</scope>
    <source>
        <strain evidence="4 5">GH-19</strain>
    </source>
</reference>
<dbReference type="InterPro" id="IPR036770">
    <property type="entry name" value="Ankyrin_rpt-contain_sf"/>
</dbReference>
<feature type="repeat" description="ANK" evidence="3">
    <location>
        <begin position="341"/>
        <end position="373"/>
    </location>
</feature>
<dbReference type="SUPFAM" id="SSF48403">
    <property type="entry name" value="Ankyrin repeat"/>
    <property type="match status" value="1"/>
</dbReference>
<dbReference type="PROSITE" id="PS50297">
    <property type="entry name" value="ANK_REP_REGION"/>
    <property type="match status" value="6"/>
</dbReference>
<gene>
    <name evidence="4" type="ORF">VKT23_011948</name>
</gene>
<accession>A0ABR1JCY4</accession>
<dbReference type="SMART" id="SM00248">
    <property type="entry name" value="ANK"/>
    <property type="match status" value="10"/>
</dbReference>
<organism evidence="4 5">
    <name type="scientific">Marasmiellus scandens</name>
    <dbReference type="NCBI Taxonomy" id="2682957"/>
    <lineage>
        <taxon>Eukaryota</taxon>
        <taxon>Fungi</taxon>
        <taxon>Dikarya</taxon>
        <taxon>Basidiomycota</taxon>
        <taxon>Agaricomycotina</taxon>
        <taxon>Agaricomycetes</taxon>
        <taxon>Agaricomycetidae</taxon>
        <taxon>Agaricales</taxon>
        <taxon>Marasmiineae</taxon>
        <taxon>Omphalotaceae</taxon>
        <taxon>Marasmiellus</taxon>
    </lineage>
</organism>
<evidence type="ECO:0000256" key="1">
    <source>
        <dbReference type="ARBA" id="ARBA00022737"/>
    </source>
</evidence>
<feature type="repeat" description="ANK" evidence="3">
    <location>
        <begin position="181"/>
        <end position="213"/>
    </location>
</feature>
<dbReference type="Pfam" id="PF13637">
    <property type="entry name" value="Ank_4"/>
    <property type="match status" value="1"/>
</dbReference>
<feature type="repeat" description="ANK" evidence="3">
    <location>
        <begin position="309"/>
        <end position="341"/>
    </location>
</feature>
<feature type="repeat" description="ANK" evidence="3">
    <location>
        <begin position="215"/>
        <end position="247"/>
    </location>
</feature>
<feature type="repeat" description="ANK" evidence="3">
    <location>
        <begin position="116"/>
        <end position="148"/>
    </location>
</feature>
<proteinExistence type="predicted"/>
<dbReference type="InterPro" id="IPR002110">
    <property type="entry name" value="Ankyrin_rpt"/>
</dbReference>
<dbReference type="Gene3D" id="1.25.40.20">
    <property type="entry name" value="Ankyrin repeat-containing domain"/>
    <property type="match status" value="3"/>
</dbReference>
<protein>
    <recommendedName>
        <fullName evidence="6">Ankyrin repeat protein</fullName>
    </recommendedName>
</protein>
<dbReference type="Pfam" id="PF12796">
    <property type="entry name" value="Ank_2"/>
    <property type="match status" value="2"/>
</dbReference>
<comment type="caution">
    <text evidence="4">The sequence shown here is derived from an EMBL/GenBank/DDBJ whole genome shotgun (WGS) entry which is preliminary data.</text>
</comment>
<evidence type="ECO:0000313" key="4">
    <source>
        <dbReference type="EMBL" id="KAK7453272.1"/>
    </source>
</evidence>
<evidence type="ECO:0000256" key="2">
    <source>
        <dbReference type="ARBA" id="ARBA00023043"/>
    </source>
</evidence>